<dbReference type="AlphaFoldDB" id="A0A5B9EL90"/>
<name>A0A5B9EL90_9BACT</name>
<dbReference type="GO" id="GO:0045454">
    <property type="term" value="P:cell redox homeostasis"/>
    <property type="evidence" value="ECO:0007669"/>
    <property type="project" value="TreeGrafter"/>
</dbReference>
<accession>A0A5B9EL90</accession>
<dbReference type="PANTHER" id="PTHR32234">
    <property type="entry name" value="THIOL:DISULFIDE INTERCHANGE PROTEIN DSBD"/>
    <property type="match status" value="1"/>
</dbReference>
<protein>
    <submittedName>
        <fullName evidence="3">Disulfide bond formation protein DsbC</fullName>
    </submittedName>
</protein>
<dbReference type="InterPro" id="IPR036929">
    <property type="entry name" value="DsbDN_sf"/>
</dbReference>
<dbReference type="Proteomes" id="UP000321820">
    <property type="component" value="Chromosome"/>
</dbReference>
<gene>
    <name evidence="3" type="ORF">FTW19_24415</name>
</gene>
<keyword evidence="4" id="KW-1185">Reference proteome</keyword>
<feature type="signal peptide" evidence="1">
    <location>
        <begin position="1"/>
        <end position="20"/>
    </location>
</feature>
<keyword evidence="1" id="KW-0732">Signal</keyword>
<feature type="domain" description="Thiol:disulfide interchange protein DsbD N-terminal" evidence="2">
    <location>
        <begin position="39"/>
        <end position="148"/>
    </location>
</feature>
<dbReference type="InterPro" id="IPR028250">
    <property type="entry name" value="DsbDN"/>
</dbReference>
<evidence type="ECO:0000313" key="3">
    <source>
        <dbReference type="EMBL" id="QEE30866.1"/>
    </source>
</evidence>
<proteinExistence type="predicted"/>
<evidence type="ECO:0000313" key="4">
    <source>
        <dbReference type="Proteomes" id="UP000321820"/>
    </source>
</evidence>
<dbReference type="EMBL" id="CP042806">
    <property type="protein sequence ID" value="QEE30866.1"/>
    <property type="molecule type" value="Genomic_DNA"/>
</dbReference>
<dbReference type="SUPFAM" id="SSF74863">
    <property type="entry name" value="Thiol:disulfide interchange protein DsbD, N-terminal domain (DsbD-alpha)"/>
    <property type="match status" value="1"/>
</dbReference>
<dbReference type="Pfam" id="PF11412">
    <property type="entry name" value="DsbD_N"/>
    <property type="match status" value="1"/>
</dbReference>
<dbReference type="OrthoDB" id="121090at2"/>
<evidence type="ECO:0000256" key="1">
    <source>
        <dbReference type="SAM" id="SignalP"/>
    </source>
</evidence>
<dbReference type="KEGG" id="talb:FTW19_24415"/>
<dbReference type="RefSeq" id="WP_147650162.1">
    <property type="nucleotide sequence ID" value="NZ_CP042806.1"/>
</dbReference>
<evidence type="ECO:0000259" key="2">
    <source>
        <dbReference type="Pfam" id="PF11412"/>
    </source>
</evidence>
<dbReference type="PANTHER" id="PTHR32234:SF0">
    <property type="entry name" value="THIOL:DISULFIDE INTERCHANGE PROTEIN DSBD"/>
    <property type="match status" value="1"/>
</dbReference>
<feature type="chain" id="PRO_5022823766" evidence="1">
    <location>
        <begin position="21"/>
        <end position="158"/>
    </location>
</feature>
<sequence>MKRLLNLLVVPVFAAGLASAQVNGPVPKSFVTYAAEPASIAAKKAAVVELHFKVLDGYHMNSHTPKSELLIPTVLKLEPATGVKLGAIDYPAGHEYSFSFNPQEKLDVYTGDVTLKTHLTAAAAGTYTVKGVLSYQACDNAACYPPKKLPVEIEVTAK</sequence>
<dbReference type="GO" id="GO:0015035">
    <property type="term" value="F:protein-disulfide reductase activity"/>
    <property type="evidence" value="ECO:0007669"/>
    <property type="project" value="TreeGrafter"/>
</dbReference>
<dbReference type="Gene3D" id="2.60.40.1250">
    <property type="entry name" value="Thiol:disulfide interchange protein DsbD, N-terminal domain"/>
    <property type="match status" value="1"/>
</dbReference>
<organism evidence="3 4">
    <name type="scientific">Terriglobus albidus</name>
    <dbReference type="NCBI Taxonomy" id="1592106"/>
    <lineage>
        <taxon>Bacteria</taxon>
        <taxon>Pseudomonadati</taxon>
        <taxon>Acidobacteriota</taxon>
        <taxon>Terriglobia</taxon>
        <taxon>Terriglobales</taxon>
        <taxon>Acidobacteriaceae</taxon>
        <taxon>Terriglobus</taxon>
    </lineage>
</organism>
<reference evidence="3 4" key="1">
    <citation type="submission" date="2019-08" db="EMBL/GenBank/DDBJ databases">
        <title>Complete genome sequence of Terriglobus albidus strain ORNL.</title>
        <authorList>
            <person name="Podar M."/>
        </authorList>
    </citation>
    <scope>NUCLEOTIDE SEQUENCE [LARGE SCALE GENOMIC DNA]</scope>
    <source>
        <strain evidence="3 4">ORNL</strain>
    </source>
</reference>